<dbReference type="AlphaFoldDB" id="A0A1P8ELV9"/>
<evidence type="ECO:0000313" key="3">
    <source>
        <dbReference type="Proteomes" id="UP000185674"/>
    </source>
</evidence>
<accession>A0A1P8ELV9</accession>
<dbReference type="EMBL" id="CP016896">
    <property type="protein sequence ID" value="APV37188.1"/>
    <property type="molecule type" value="Genomic_DNA"/>
</dbReference>
<keyword evidence="1" id="KW-1133">Transmembrane helix</keyword>
<dbReference type="eggNOG" id="ENOG502Z9XM">
    <property type="taxonomic scope" value="Bacteria"/>
</dbReference>
<dbReference type="KEGG" id="asol:BEN76_14740"/>
<keyword evidence="1" id="KW-0472">Membrane</keyword>
<gene>
    <name evidence="2" type="ORF">BEN76_14740</name>
</gene>
<feature type="transmembrane region" description="Helical" evidence="1">
    <location>
        <begin position="6"/>
        <end position="23"/>
    </location>
</feature>
<dbReference type="RefSeq" id="WP_076033396.1">
    <property type="nucleotide sequence ID" value="NZ_CP016896.1"/>
</dbReference>
<reference evidence="2 3" key="1">
    <citation type="submission" date="2016-08" db="EMBL/GenBank/DDBJ databases">
        <title>Complete genome sequence of Acinetobacter baylyi strain GFJ2.</title>
        <authorList>
            <person name="Tabata M."/>
            <person name="Kuboki S."/>
            <person name="Gibu N."/>
            <person name="Kinouchi Y."/>
            <person name="Vangnai A."/>
            <person name="Kasai D."/>
            <person name="Fukuda M."/>
        </authorList>
    </citation>
    <scope>NUCLEOTIDE SEQUENCE [LARGE SCALE GENOMIC DNA]</scope>
    <source>
        <strain evidence="2 3">GFJ2</strain>
    </source>
</reference>
<organism evidence="2 3">
    <name type="scientific">Acinetobacter soli</name>
    <dbReference type="NCBI Taxonomy" id="487316"/>
    <lineage>
        <taxon>Bacteria</taxon>
        <taxon>Pseudomonadati</taxon>
        <taxon>Pseudomonadota</taxon>
        <taxon>Gammaproteobacteria</taxon>
        <taxon>Moraxellales</taxon>
        <taxon>Moraxellaceae</taxon>
        <taxon>Acinetobacter</taxon>
    </lineage>
</organism>
<protein>
    <submittedName>
        <fullName evidence="2">Selenocysteine synthase</fullName>
    </submittedName>
</protein>
<dbReference type="Proteomes" id="UP000185674">
    <property type="component" value="Chromosome"/>
</dbReference>
<proteinExistence type="predicted"/>
<evidence type="ECO:0000256" key="1">
    <source>
        <dbReference type="SAM" id="Phobius"/>
    </source>
</evidence>
<keyword evidence="1" id="KW-0812">Transmembrane</keyword>
<evidence type="ECO:0000313" key="2">
    <source>
        <dbReference type="EMBL" id="APV37188.1"/>
    </source>
</evidence>
<name>A0A1P8ELV9_9GAMM</name>
<sequence length="289" mass="33378">MTQRHVISLSFITMGMLSIYYGMQLLSNGSSLKYLLVRSSDQHCETESNASVSEVASSLEDPQVLNQRLLEVFGQDSLWQRTQQHYAPPVKRFGKTKKNSKTHRAESTVPNPFSASWSTLSSLLPFSNDLDLGANSSSDVYVQFLAKKKWVLMHHLDLDTEQVFRYGSSSKNYSETNLNLKQKLSDSTLFASQFNVTKTQDEDFTWRNTTFHQLSLSGKDKVTYGVLTSGIYEKQKKDVLLSQWGPYLSWRRPLWRNWLFMQNDLNYTDDLTDQNGYHFSYQMSFEANF</sequence>